<protein>
    <submittedName>
        <fullName evidence="1">Uncharacterized protein</fullName>
    </submittedName>
</protein>
<name>A0ACD1H7H8_9EURO</name>
<dbReference type="EMBL" id="KZ824960">
    <property type="protein sequence ID" value="RAH69401.1"/>
    <property type="molecule type" value="Genomic_DNA"/>
</dbReference>
<evidence type="ECO:0000313" key="1">
    <source>
        <dbReference type="EMBL" id="RAH69401.1"/>
    </source>
</evidence>
<proteinExistence type="predicted"/>
<sequence length="206" mass="23553">MITYPNWGFFVYYAPFSKKSPPFANQLIDQLKTYIHCEINDCHESVRSLPQSICESLGLDVIELLPPRAAPHSIDEIRRLCRDRLLLSRNRPPLVPGILTEMFVKAIDLLYDPRDGAPESLYYQGWFKVGVDYIQDFYHQMCQKTDDYEFNMERICPILDGPGRNHTYCGDDLPKHVATEPGGGTQRGRGWKTDDGGVSAWGSHQI</sequence>
<organism evidence="1 2">
    <name type="scientific">Aspergillus aculeatinus CBS 121060</name>
    <dbReference type="NCBI Taxonomy" id="1448322"/>
    <lineage>
        <taxon>Eukaryota</taxon>
        <taxon>Fungi</taxon>
        <taxon>Dikarya</taxon>
        <taxon>Ascomycota</taxon>
        <taxon>Pezizomycotina</taxon>
        <taxon>Eurotiomycetes</taxon>
        <taxon>Eurotiomycetidae</taxon>
        <taxon>Eurotiales</taxon>
        <taxon>Aspergillaceae</taxon>
        <taxon>Aspergillus</taxon>
        <taxon>Aspergillus subgen. Circumdati</taxon>
    </lineage>
</organism>
<gene>
    <name evidence="1" type="ORF">BO66DRAFT_402065</name>
</gene>
<reference evidence="1" key="1">
    <citation type="submission" date="2018-02" db="EMBL/GenBank/DDBJ databases">
        <title>The genomes of Aspergillus section Nigri reveals drivers in fungal speciation.</title>
        <authorList>
            <consortium name="DOE Joint Genome Institute"/>
            <person name="Vesth T.C."/>
            <person name="Nybo J."/>
            <person name="Theobald S."/>
            <person name="Brandl J."/>
            <person name="Frisvad J.C."/>
            <person name="Nielsen K.F."/>
            <person name="Lyhne E.K."/>
            <person name="Kogle M.E."/>
            <person name="Kuo A."/>
            <person name="Riley R."/>
            <person name="Clum A."/>
            <person name="Nolan M."/>
            <person name="Lipzen A."/>
            <person name="Salamov A."/>
            <person name="Henrissat B."/>
            <person name="Wiebenga A."/>
            <person name="De vries R.P."/>
            <person name="Grigoriev I.V."/>
            <person name="Mortensen U.H."/>
            <person name="Andersen M.R."/>
            <person name="Baker S.E."/>
        </authorList>
    </citation>
    <scope>NUCLEOTIDE SEQUENCE</scope>
    <source>
        <strain evidence="1">CBS 121060</strain>
    </source>
</reference>
<accession>A0ACD1H7H8</accession>
<evidence type="ECO:0000313" key="2">
    <source>
        <dbReference type="Proteomes" id="UP000249661"/>
    </source>
</evidence>
<dbReference type="Proteomes" id="UP000249661">
    <property type="component" value="Unassembled WGS sequence"/>
</dbReference>
<keyword evidence="2" id="KW-1185">Reference proteome</keyword>